<keyword evidence="3" id="KW-1185">Reference proteome</keyword>
<evidence type="ECO:0000313" key="2">
    <source>
        <dbReference type="EMBL" id="KLJ05608.1"/>
    </source>
</evidence>
<dbReference type="GO" id="GO:0016747">
    <property type="term" value="F:acyltransferase activity, transferring groups other than amino-acyl groups"/>
    <property type="evidence" value="ECO:0007669"/>
    <property type="project" value="InterPro"/>
</dbReference>
<dbReference type="PANTHER" id="PTHR42791:SF2">
    <property type="entry name" value="N-ACETYLTRANSFERASE DOMAIN-CONTAINING PROTEIN"/>
    <property type="match status" value="1"/>
</dbReference>
<dbReference type="OrthoDB" id="2115692at2759"/>
<accession>A0A0H1B3E0</accession>
<dbReference type="Gene3D" id="3.40.630.30">
    <property type="match status" value="1"/>
</dbReference>
<sequence length="233" mass="26148">MPLTLSKAEESDVGAIADIHLASFGGNMMLQAQFPTPALRAGLRISLMDKAREEIRDPQWAVLVIRDDNEIISFAKWKRPVLDASYAEVPWRWPEGTRMDILNEWTKKVDDACSRVIGDTPCYCLSFIGTNPKYGGRGAASMLISWGLERSEIENVPIQLESTLVAWPLYKKLGFENKERIQMQLEGVGENGQSVLYEELSLVRWPVVPSAIESRATEVPKTEVPKTEVPKTD</sequence>
<name>A0A0H1B3E0_9EURO</name>
<evidence type="ECO:0000259" key="1">
    <source>
        <dbReference type="Pfam" id="PF00583"/>
    </source>
</evidence>
<feature type="domain" description="N-acetyltransferase" evidence="1">
    <location>
        <begin position="55"/>
        <end position="175"/>
    </location>
</feature>
<evidence type="ECO:0000313" key="3">
    <source>
        <dbReference type="Proteomes" id="UP000053573"/>
    </source>
</evidence>
<dbReference type="AlphaFoldDB" id="A0A0H1B3E0"/>
<dbReference type="Proteomes" id="UP000053573">
    <property type="component" value="Unassembled WGS sequence"/>
</dbReference>
<dbReference type="InterPro" id="IPR052523">
    <property type="entry name" value="Trichothecene_AcTrans"/>
</dbReference>
<dbReference type="InterPro" id="IPR000182">
    <property type="entry name" value="GNAT_dom"/>
</dbReference>
<protein>
    <recommendedName>
        <fullName evidence="1">N-acetyltransferase domain-containing protein</fullName>
    </recommendedName>
</protein>
<proteinExistence type="predicted"/>
<gene>
    <name evidence="2" type="ORF">EMPG_10904</name>
</gene>
<dbReference type="Pfam" id="PF00583">
    <property type="entry name" value="Acetyltransf_1"/>
    <property type="match status" value="1"/>
</dbReference>
<dbReference type="InterPro" id="IPR016181">
    <property type="entry name" value="Acyl_CoA_acyltransferase"/>
</dbReference>
<reference evidence="3" key="1">
    <citation type="journal article" date="2015" name="PLoS Genet.">
        <title>The dynamic genome and transcriptome of the human fungal pathogen Blastomyces and close relative Emmonsia.</title>
        <authorList>
            <person name="Munoz J.F."/>
            <person name="Gauthier G.M."/>
            <person name="Desjardins C.A."/>
            <person name="Gallo J.E."/>
            <person name="Holder J."/>
            <person name="Sullivan T.D."/>
            <person name="Marty A.J."/>
            <person name="Carmen J.C."/>
            <person name="Chen Z."/>
            <person name="Ding L."/>
            <person name="Gujja S."/>
            <person name="Magrini V."/>
            <person name="Misas E."/>
            <person name="Mitreva M."/>
            <person name="Priest M."/>
            <person name="Saif S."/>
            <person name="Whiston E.A."/>
            <person name="Young S."/>
            <person name="Zeng Q."/>
            <person name="Goldman W.E."/>
            <person name="Mardis E.R."/>
            <person name="Taylor J.W."/>
            <person name="McEwen J.G."/>
            <person name="Clay O.K."/>
            <person name="Klein B.S."/>
            <person name="Cuomo C.A."/>
        </authorList>
    </citation>
    <scope>NUCLEOTIDE SEQUENCE [LARGE SCALE GENOMIC DNA]</scope>
    <source>
        <strain evidence="3">UAMH 139</strain>
    </source>
</reference>
<dbReference type="SUPFAM" id="SSF55729">
    <property type="entry name" value="Acyl-CoA N-acyltransferases (Nat)"/>
    <property type="match status" value="1"/>
</dbReference>
<dbReference type="EMBL" id="LDEV01003578">
    <property type="protein sequence ID" value="KLJ05608.1"/>
    <property type="molecule type" value="Genomic_DNA"/>
</dbReference>
<organism evidence="2 3">
    <name type="scientific">Blastomyces silverae</name>
    <dbReference type="NCBI Taxonomy" id="2060906"/>
    <lineage>
        <taxon>Eukaryota</taxon>
        <taxon>Fungi</taxon>
        <taxon>Dikarya</taxon>
        <taxon>Ascomycota</taxon>
        <taxon>Pezizomycotina</taxon>
        <taxon>Eurotiomycetes</taxon>
        <taxon>Eurotiomycetidae</taxon>
        <taxon>Onygenales</taxon>
        <taxon>Ajellomycetaceae</taxon>
        <taxon>Blastomyces</taxon>
    </lineage>
</organism>
<comment type="caution">
    <text evidence="2">The sequence shown here is derived from an EMBL/GenBank/DDBJ whole genome shotgun (WGS) entry which is preliminary data.</text>
</comment>
<dbReference type="PANTHER" id="PTHR42791">
    <property type="entry name" value="GNAT FAMILY ACETYLTRANSFERASE"/>
    <property type="match status" value="1"/>
</dbReference>